<comment type="caution">
    <text evidence="13">The sequence shown here is derived from an EMBL/GenBank/DDBJ whole genome shotgun (WGS) entry which is preliminary data.</text>
</comment>
<evidence type="ECO:0000256" key="7">
    <source>
        <dbReference type="ARBA" id="ARBA00022801"/>
    </source>
</evidence>
<comment type="catalytic activity">
    <reaction evidence="11">
        <text>O-phospho-L-serine + H2O = L-serine + phosphate</text>
        <dbReference type="Rhea" id="RHEA:21208"/>
        <dbReference type="ChEBI" id="CHEBI:15377"/>
        <dbReference type="ChEBI" id="CHEBI:33384"/>
        <dbReference type="ChEBI" id="CHEBI:43474"/>
        <dbReference type="ChEBI" id="CHEBI:57524"/>
        <dbReference type="EC" id="3.1.3.3"/>
    </reaction>
    <physiologicalReaction direction="left-to-right" evidence="11">
        <dbReference type="Rhea" id="RHEA:21209"/>
    </physiologicalReaction>
</comment>
<accession>A0AAV3QZM6</accession>
<reference evidence="13 14" key="1">
    <citation type="submission" date="2024-01" db="EMBL/GenBank/DDBJ databases">
        <title>The complete chloroplast genome sequence of Lithospermum erythrorhizon: insights into the phylogenetic relationship among Boraginaceae species and the maternal lineages of purple gromwells.</title>
        <authorList>
            <person name="Okada T."/>
            <person name="Watanabe K."/>
        </authorList>
    </citation>
    <scope>NUCLEOTIDE SEQUENCE [LARGE SCALE GENOMIC DNA]</scope>
</reference>
<evidence type="ECO:0000256" key="1">
    <source>
        <dbReference type="ARBA" id="ARBA00001946"/>
    </source>
</evidence>
<dbReference type="PANTHER" id="PTHR43344">
    <property type="entry name" value="PHOSPHOSERINE PHOSPHATASE"/>
    <property type="match status" value="1"/>
</dbReference>
<evidence type="ECO:0000256" key="5">
    <source>
        <dbReference type="ARBA" id="ARBA00022605"/>
    </source>
</evidence>
<dbReference type="Proteomes" id="UP001454036">
    <property type="component" value="Unassembled WGS sequence"/>
</dbReference>
<keyword evidence="8" id="KW-0460">Magnesium</keyword>
<evidence type="ECO:0000256" key="2">
    <source>
        <dbReference type="ARBA" id="ARBA00005135"/>
    </source>
</evidence>
<keyword evidence="7" id="KW-0378">Hydrolase</keyword>
<evidence type="ECO:0000256" key="9">
    <source>
        <dbReference type="ARBA" id="ARBA00023299"/>
    </source>
</evidence>
<dbReference type="NCBIfam" id="TIGR00338">
    <property type="entry name" value="serB"/>
    <property type="match status" value="1"/>
</dbReference>
<dbReference type="FunFam" id="3.40.50.1000:FF:000114">
    <property type="entry name" value="Phosphoserine phosphatase, chloroplastic"/>
    <property type="match status" value="1"/>
</dbReference>
<dbReference type="EC" id="3.1.3.3" evidence="4"/>
<dbReference type="Gene3D" id="3.40.50.1000">
    <property type="entry name" value="HAD superfamily/HAD-like"/>
    <property type="match status" value="1"/>
</dbReference>
<evidence type="ECO:0000313" key="14">
    <source>
        <dbReference type="Proteomes" id="UP001454036"/>
    </source>
</evidence>
<comment type="pathway">
    <text evidence="2">Amino-acid biosynthesis; L-serine biosynthesis; L-serine from 3-phospho-D-glycerate: step 3/3.</text>
</comment>
<name>A0AAV3QZM6_LITER</name>
<dbReference type="EMBL" id="BAABME010006488">
    <property type="protein sequence ID" value="GAA0168493.1"/>
    <property type="molecule type" value="Genomic_DNA"/>
</dbReference>
<comment type="similarity">
    <text evidence="3">Belongs to the HAD-like hydrolase superfamily. SerB family.</text>
</comment>
<evidence type="ECO:0000256" key="3">
    <source>
        <dbReference type="ARBA" id="ARBA00009184"/>
    </source>
</evidence>
<evidence type="ECO:0000256" key="8">
    <source>
        <dbReference type="ARBA" id="ARBA00022842"/>
    </source>
</evidence>
<keyword evidence="5" id="KW-0028">Amino-acid biosynthesis</keyword>
<evidence type="ECO:0000256" key="4">
    <source>
        <dbReference type="ARBA" id="ARBA00012640"/>
    </source>
</evidence>
<sequence length="337" mass="36466">MEGLICARINQICPNSLKKNPFGSPVLSPCLARRVSVIHFGTMSNLKSFTRVATSTQPLETTTIGRFDNTLPSKEVLDVWKNASAVCFDVDSTVCVDEGIDELAEFCGAGKAVAEWTARAMGGSVPFEEALAARLSLFKPSLSQVQDFLEKRPPRLSPGIDQLVNNLKLNNKDVYLISGGFRQMINPVASILGIPLENIFANQLLFGDSGEFLGFDVNEPTSRSGGKAVAVQIIRKTHGYKSLVMIGDGATDLEARKPGGADLFVCYGGVQLREAVAANADWLNCNSLSSLLAWRASFGSGRDVVPLLLKITGSLWKRHLQSLHCIAIYSNQSTSKK</sequence>
<evidence type="ECO:0000256" key="6">
    <source>
        <dbReference type="ARBA" id="ARBA00022723"/>
    </source>
</evidence>
<proteinExistence type="inferred from homology"/>
<dbReference type="InterPro" id="IPR036412">
    <property type="entry name" value="HAD-like_sf"/>
</dbReference>
<dbReference type="GO" id="GO:0006564">
    <property type="term" value="P:L-serine biosynthetic process"/>
    <property type="evidence" value="ECO:0007669"/>
    <property type="project" value="UniProtKB-KW"/>
</dbReference>
<dbReference type="GO" id="GO:0000287">
    <property type="term" value="F:magnesium ion binding"/>
    <property type="evidence" value="ECO:0007669"/>
    <property type="project" value="TreeGrafter"/>
</dbReference>
<dbReference type="SUPFAM" id="SSF56784">
    <property type="entry name" value="HAD-like"/>
    <property type="match status" value="1"/>
</dbReference>
<dbReference type="Gene3D" id="1.10.150.210">
    <property type="entry name" value="Phosphoserine phosphatase, domain 2"/>
    <property type="match status" value="1"/>
</dbReference>
<keyword evidence="9" id="KW-0718">Serine biosynthesis</keyword>
<protein>
    <recommendedName>
        <fullName evidence="4">phosphoserine phosphatase</fullName>
        <ecNumber evidence="4">3.1.3.3</ecNumber>
    </recommendedName>
    <alternativeName>
        <fullName evidence="10">O-phosphoserine phosphohydrolase</fullName>
    </alternativeName>
</protein>
<dbReference type="InterPro" id="IPR004469">
    <property type="entry name" value="PSP"/>
</dbReference>
<evidence type="ECO:0000256" key="12">
    <source>
        <dbReference type="PIRSR" id="PIRSR604469-1"/>
    </source>
</evidence>
<keyword evidence="14" id="KW-1185">Reference proteome</keyword>
<dbReference type="Pfam" id="PF00702">
    <property type="entry name" value="Hydrolase"/>
    <property type="match status" value="1"/>
</dbReference>
<dbReference type="AlphaFoldDB" id="A0AAV3QZM6"/>
<gene>
    <name evidence="13" type="ORF">LIER_23199</name>
</gene>
<dbReference type="GO" id="GO:0009507">
    <property type="term" value="C:chloroplast"/>
    <property type="evidence" value="ECO:0007669"/>
    <property type="project" value="TreeGrafter"/>
</dbReference>
<dbReference type="FunFam" id="3.40.50.1000:FF:000077">
    <property type="entry name" value="Phosphoserine phosphatase, chloroplastic"/>
    <property type="match status" value="1"/>
</dbReference>
<comment type="cofactor">
    <cofactor evidence="1">
        <name>Mg(2+)</name>
        <dbReference type="ChEBI" id="CHEBI:18420"/>
    </cofactor>
</comment>
<organism evidence="13 14">
    <name type="scientific">Lithospermum erythrorhizon</name>
    <name type="common">Purple gromwell</name>
    <name type="synonym">Lithospermum officinale var. erythrorhizon</name>
    <dbReference type="NCBI Taxonomy" id="34254"/>
    <lineage>
        <taxon>Eukaryota</taxon>
        <taxon>Viridiplantae</taxon>
        <taxon>Streptophyta</taxon>
        <taxon>Embryophyta</taxon>
        <taxon>Tracheophyta</taxon>
        <taxon>Spermatophyta</taxon>
        <taxon>Magnoliopsida</taxon>
        <taxon>eudicotyledons</taxon>
        <taxon>Gunneridae</taxon>
        <taxon>Pentapetalae</taxon>
        <taxon>asterids</taxon>
        <taxon>lamiids</taxon>
        <taxon>Boraginales</taxon>
        <taxon>Boraginaceae</taxon>
        <taxon>Boraginoideae</taxon>
        <taxon>Lithospermeae</taxon>
        <taxon>Lithospermum</taxon>
    </lineage>
</organism>
<evidence type="ECO:0000313" key="13">
    <source>
        <dbReference type="EMBL" id="GAA0168493.1"/>
    </source>
</evidence>
<dbReference type="NCBIfam" id="TIGR01488">
    <property type="entry name" value="HAD-SF-IB"/>
    <property type="match status" value="1"/>
</dbReference>
<keyword evidence="6" id="KW-0479">Metal-binding</keyword>
<feature type="active site" description="Proton donor" evidence="12">
    <location>
        <position position="91"/>
    </location>
</feature>
<evidence type="ECO:0000256" key="11">
    <source>
        <dbReference type="ARBA" id="ARBA00049173"/>
    </source>
</evidence>
<dbReference type="InterPro" id="IPR050582">
    <property type="entry name" value="HAD-like_SerB"/>
</dbReference>
<dbReference type="CDD" id="cd04309">
    <property type="entry name" value="HAD_PSP_eu"/>
    <property type="match status" value="1"/>
</dbReference>
<dbReference type="PANTHER" id="PTHR43344:SF2">
    <property type="entry name" value="PHOSPHOSERINE PHOSPHATASE"/>
    <property type="match status" value="1"/>
</dbReference>
<dbReference type="FunFam" id="1.10.150.210:FF:000003">
    <property type="entry name" value="Phosphoserine phosphatase SerB"/>
    <property type="match status" value="1"/>
</dbReference>
<evidence type="ECO:0000256" key="10">
    <source>
        <dbReference type="ARBA" id="ARBA00031693"/>
    </source>
</evidence>
<feature type="active site" description="Nucleophile" evidence="12">
    <location>
        <position position="89"/>
    </location>
</feature>
<dbReference type="InterPro" id="IPR023214">
    <property type="entry name" value="HAD_sf"/>
</dbReference>
<dbReference type="GO" id="GO:0036424">
    <property type="term" value="F:L-phosphoserine phosphatase activity"/>
    <property type="evidence" value="ECO:0007669"/>
    <property type="project" value="InterPro"/>
</dbReference>